<dbReference type="AlphaFoldDB" id="S7WAZ0"/>
<dbReference type="InParanoid" id="S7WAZ0"/>
<keyword evidence="2" id="KW-1185">Reference proteome</keyword>
<dbReference type="EMBL" id="ATCN01000013">
    <property type="protein sequence ID" value="EPR80096.1"/>
    <property type="molecule type" value="Genomic_DNA"/>
</dbReference>
<evidence type="ECO:0000313" key="1">
    <source>
        <dbReference type="EMBL" id="EPR80096.1"/>
    </source>
</evidence>
<dbReference type="HOGENOM" id="CLU_1009005_0_0_1"/>
<reference evidence="2" key="1">
    <citation type="journal article" date="2013" name="PLoS Genet.">
        <title>The genome of Spraguea lophii and the basis of host-microsporidian interactions.</title>
        <authorList>
            <person name="Campbell S.E."/>
            <person name="Williams T.A."/>
            <person name="Yousuf A."/>
            <person name="Soanes D.M."/>
            <person name="Paszkiewicz K.H."/>
            <person name="Williams B.A.P."/>
        </authorList>
    </citation>
    <scope>NUCLEOTIDE SEQUENCE [LARGE SCALE GENOMIC DNA]</scope>
    <source>
        <strain evidence="2">42_110</strain>
    </source>
</reference>
<name>S7WAZ0_SPRLO</name>
<dbReference type="Proteomes" id="UP000014978">
    <property type="component" value="Unassembled WGS sequence"/>
</dbReference>
<gene>
    <name evidence="1" type="ORF">SLOPH_806</name>
</gene>
<accession>S7WAZ0</accession>
<dbReference type="InterPro" id="IPR036322">
    <property type="entry name" value="WD40_repeat_dom_sf"/>
</dbReference>
<comment type="caution">
    <text evidence="1">The sequence shown here is derived from an EMBL/GenBank/DDBJ whole genome shotgun (WGS) entry which is preliminary data.</text>
</comment>
<protein>
    <submittedName>
        <fullName evidence="1">Uncharacterized protein</fullName>
    </submittedName>
</protein>
<sequence>MLELSEISKEKICSITSDNNETVISTNKSLYFLSHEIKPLDFYATDITRIALHNKMIAFISQNILYAIDIRTNQLLIIDENINVFRFRCISIYKNYIVTADIKGDVQLYILEEDIFDKKENKTQIKKHKIHVEYKNGRKIKNTKKNIKFGNTEILQIKIIEDKIYSISVGGTLVIYEISKNKIKRKHFEKNLISLYILDDIIYIGNRKGKIYIIENKKETKVNLSSEPIEELSYFKNNLYCITEGFVTRFNLKGYKKTYGTLYAVPKYIFTYKDCVHCYSSNIGLMMLEDRSEER</sequence>
<dbReference type="VEuPathDB" id="MicrosporidiaDB:SLOPH_806"/>
<evidence type="ECO:0000313" key="2">
    <source>
        <dbReference type="Proteomes" id="UP000014978"/>
    </source>
</evidence>
<dbReference type="SUPFAM" id="SSF50978">
    <property type="entry name" value="WD40 repeat-like"/>
    <property type="match status" value="1"/>
</dbReference>
<organism evidence="1 2">
    <name type="scientific">Spraguea lophii (strain 42_110)</name>
    <name type="common">Microsporidian parasite</name>
    <dbReference type="NCBI Taxonomy" id="1358809"/>
    <lineage>
        <taxon>Eukaryota</taxon>
        <taxon>Fungi</taxon>
        <taxon>Fungi incertae sedis</taxon>
        <taxon>Microsporidia</taxon>
        <taxon>Spragueidae</taxon>
        <taxon>Spraguea</taxon>
    </lineage>
</organism>
<proteinExistence type="predicted"/>
<feature type="non-terminal residue" evidence="1">
    <location>
        <position position="295"/>
    </location>
</feature>